<reference evidence="5 6" key="1">
    <citation type="journal article" date="2015" name="Genome Announc.">
        <title>Draft Genome of the Euendolithic (true boring) Cyanobacterium Mastigocoleus testarum strain BC008.</title>
        <authorList>
            <person name="Guida B.S."/>
            <person name="Garcia-Pichel F."/>
        </authorList>
    </citation>
    <scope>NUCLEOTIDE SEQUENCE [LARGE SCALE GENOMIC DNA]</scope>
    <source>
        <strain evidence="5 6">BC008</strain>
    </source>
</reference>
<dbReference type="PROSITE" id="PS50110">
    <property type="entry name" value="RESPONSE_REGULATORY"/>
    <property type="match status" value="1"/>
</dbReference>
<keyword evidence="6" id="KW-1185">Reference proteome</keyword>
<dbReference type="SMART" id="SM00448">
    <property type="entry name" value="REC"/>
    <property type="match status" value="1"/>
</dbReference>
<dbReference type="OrthoDB" id="467259at2"/>
<keyword evidence="1 2" id="KW-0597">Phosphoprotein</keyword>
<dbReference type="GO" id="GO:0000160">
    <property type="term" value="P:phosphorelay signal transduction system"/>
    <property type="evidence" value="ECO:0007669"/>
    <property type="project" value="InterPro"/>
</dbReference>
<evidence type="ECO:0000313" key="6">
    <source>
        <dbReference type="Proteomes" id="UP000053372"/>
    </source>
</evidence>
<proteinExistence type="predicted"/>
<accession>A0A0V7ZC76</accession>
<protein>
    <recommendedName>
        <fullName evidence="4">Response regulatory domain-containing protein</fullName>
    </recommendedName>
</protein>
<dbReference type="Gene3D" id="3.40.50.2300">
    <property type="match status" value="1"/>
</dbReference>
<evidence type="ECO:0000259" key="4">
    <source>
        <dbReference type="PROSITE" id="PS50110"/>
    </source>
</evidence>
<dbReference type="PANTHER" id="PTHR44591:SF3">
    <property type="entry name" value="RESPONSE REGULATORY DOMAIN-CONTAINING PROTEIN"/>
    <property type="match status" value="1"/>
</dbReference>
<feature type="domain" description="Response regulatory" evidence="4">
    <location>
        <begin position="13"/>
        <end position="129"/>
    </location>
</feature>
<feature type="coiled-coil region" evidence="3">
    <location>
        <begin position="124"/>
        <end position="155"/>
    </location>
</feature>
<sequence length="177" mass="20445">MDDMLEMLDFKGDILIIDDEPNNLDVLSTSLECYGYQVRQAVSAEIALKTIKLKLPELILLDVIMPKVDGYELCQQLKSNPETKDIPVIFLSALSQEHDKGKGFEVGAVDFISKPFHLEEILARINHQLTIRQLEIKLRETNQELEKQKYRLQTEIYLREKIEEELKDSKALLESRG</sequence>
<name>A0A0V7ZC76_9CYAN</name>
<organism evidence="5 6">
    <name type="scientific">Mastigocoleus testarum BC008</name>
    <dbReference type="NCBI Taxonomy" id="371196"/>
    <lineage>
        <taxon>Bacteria</taxon>
        <taxon>Bacillati</taxon>
        <taxon>Cyanobacteriota</taxon>
        <taxon>Cyanophyceae</taxon>
        <taxon>Nostocales</taxon>
        <taxon>Hapalosiphonaceae</taxon>
        <taxon>Mastigocoleus</taxon>
    </lineage>
</organism>
<dbReference type="Pfam" id="PF00072">
    <property type="entry name" value="Response_reg"/>
    <property type="match status" value="1"/>
</dbReference>
<evidence type="ECO:0000313" key="5">
    <source>
        <dbReference type="EMBL" id="KST61948.1"/>
    </source>
</evidence>
<dbReference type="InterPro" id="IPR001789">
    <property type="entry name" value="Sig_transdc_resp-reg_receiver"/>
</dbReference>
<dbReference type="EMBL" id="LMTZ01000167">
    <property type="protein sequence ID" value="KST61948.1"/>
    <property type="molecule type" value="Genomic_DNA"/>
</dbReference>
<comment type="caution">
    <text evidence="5">The sequence shown here is derived from an EMBL/GenBank/DDBJ whole genome shotgun (WGS) entry which is preliminary data.</text>
</comment>
<feature type="modified residue" description="4-aspartylphosphate" evidence="2">
    <location>
        <position position="62"/>
    </location>
</feature>
<dbReference type="InterPro" id="IPR050595">
    <property type="entry name" value="Bact_response_regulator"/>
</dbReference>
<dbReference type="AlphaFoldDB" id="A0A0V7ZC76"/>
<evidence type="ECO:0000256" key="1">
    <source>
        <dbReference type="ARBA" id="ARBA00022553"/>
    </source>
</evidence>
<dbReference type="SUPFAM" id="SSF52172">
    <property type="entry name" value="CheY-like"/>
    <property type="match status" value="1"/>
</dbReference>
<dbReference type="InterPro" id="IPR011006">
    <property type="entry name" value="CheY-like_superfamily"/>
</dbReference>
<evidence type="ECO:0000256" key="3">
    <source>
        <dbReference type="SAM" id="Coils"/>
    </source>
</evidence>
<evidence type="ECO:0000256" key="2">
    <source>
        <dbReference type="PROSITE-ProRule" id="PRU00169"/>
    </source>
</evidence>
<dbReference type="RefSeq" id="WP_058184862.1">
    <property type="nucleotide sequence ID" value="NZ_LMTZ01000167.1"/>
</dbReference>
<dbReference type="Proteomes" id="UP000053372">
    <property type="component" value="Unassembled WGS sequence"/>
</dbReference>
<dbReference type="PANTHER" id="PTHR44591">
    <property type="entry name" value="STRESS RESPONSE REGULATOR PROTEIN 1"/>
    <property type="match status" value="1"/>
</dbReference>
<gene>
    <name evidence="5" type="ORF">BC008_07860</name>
</gene>
<keyword evidence="3" id="KW-0175">Coiled coil</keyword>